<accession>A0A2T5PLT8</accession>
<dbReference type="EMBL" id="QASO01000078">
    <property type="protein sequence ID" value="PTU78636.1"/>
    <property type="molecule type" value="Genomic_DNA"/>
</dbReference>
<evidence type="ECO:0000313" key="1">
    <source>
        <dbReference type="EMBL" id="PTU78636.1"/>
    </source>
</evidence>
<gene>
    <name evidence="1" type="ORF">DBO86_13435</name>
</gene>
<keyword evidence="2" id="KW-1185">Reference proteome</keyword>
<dbReference type="Proteomes" id="UP000244052">
    <property type="component" value="Unassembled WGS sequence"/>
</dbReference>
<comment type="caution">
    <text evidence="1">The sequence shown here is derived from an EMBL/GenBank/DDBJ whole genome shotgun (WGS) entry which is preliminary data.</text>
</comment>
<organism evidence="1 2">
    <name type="scientific">Ectopseudomonas oleovorans</name>
    <name type="common">Pseudomonas oleovorans</name>
    <dbReference type="NCBI Taxonomy" id="301"/>
    <lineage>
        <taxon>Bacteria</taxon>
        <taxon>Pseudomonadati</taxon>
        <taxon>Pseudomonadota</taxon>
        <taxon>Gammaproteobacteria</taxon>
        <taxon>Pseudomonadales</taxon>
        <taxon>Pseudomonadaceae</taxon>
        <taxon>Ectopseudomonas</taxon>
    </lineage>
</organism>
<protein>
    <submittedName>
        <fullName evidence="1">Uncharacterized protein</fullName>
    </submittedName>
</protein>
<proteinExistence type="predicted"/>
<reference evidence="1 2" key="1">
    <citation type="submission" date="2018-04" db="EMBL/GenBank/DDBJ databases">
        <title>Pseudomonas sp. nov., isolated from mangrove soil.</title>
        <authorList>
            <person name="Chen C."/>
        </authorList>
    </citation>
    <scope>NUCLEOTIDE SEQUENCE [LARGE SCALE GENOMIC DNA]</scope>
    <source>
        <strain evidence="1 2">JCM 14246</strain>
    </source>
</reference>
<name>A0A2T5PLT8_ECTOL</name>
<sequence length="60" mass="6938">MSTAAAWSTADEKSLNDSWQSLPKFYVEAITPRGPPQFRQQLQEHSSRSVEFERVIRTQL</sequence>
<evidence type="ECO:0000313" key="2">
    <source>
        <dbReference type="Proteomes" id="UP000244052"/>
    </source>
</evidence>
<dbReference type="AlphaFoldDB" id="A0A2T5PLT8"/>